<keyword evidence="2 9" id="KW-0158">Chromosome</keyword>
<dbReference type="GO" id="GO:0007059">
    <property type="term" value="P:chromosome segregation"/>
    <property type="evidence" value="ECO:0007669"/>
    <property type="project" value="InterPro"/>
</dbReference>
<dbReference type="Pfam" id="PF08234">
    <property type="entry name" value="Spindle_Spc25"/>
    <property type="match status" value="1"/>
</dbReference>
<accession>A0A8H5H5R9</accession>
<comment type="function">
    <text evidence="9">Acts as a component of the essential kinetochore-associated NDC80 complex, which is required for chromosome segregation and spindle checkpoint activity.</text>
</comment>
<keyword evidence="13" id="KW-1185">Reference proteome</keyword>
<evidence type="ECO:0000256" key="8">
    <source>
        <dbReference type="ARBA" id="ARBA00023328"/>
    </source>
</evidence>
<comment type="subcellular location">
    <subcellularLocation>
        <location evidence="9">Nucleus</location>
    </subcellularLocation>
    <subcellularLocation>
        <location evidence="9">Chromosome</location>
        <location evidence="9">Centromere</location>
        <location evidence="9">Kinetochore</location>
    </subcellularLocation>
</comment>
<organism evidence="12 13">
    <name type="scientific">Tricholomella constricta</name>
    <dbReference type="NCBI Taxonomy" id="117010"/>
    <lineage>
        <taxon>Eukaryota</taxon>
        <taxon>Fungi</taxon>
        <taxon>Dikarya</taxon>
        <taxon>Basidiomycota</taxon>
        <taxon>Agaricomycotina</taxon>
        <taxon>Agaricomycetes</taxon>
        <taxon>Agaricomycetidae</taxon>
        <taxon>Agaricales</taxon>
        <taxon>Tricholomatineae</taxon>
        <taxon>Lyophyllaceae</taxon>
        <taxon>Tricholomella</taxon>
    </lineage>
</organism>
<evidence type="ECO:0000313" key="13">
    <source>
        <dbReference type="Proteomes" id="UP000565441"/>
    </source>
</evidence>
<gene>
    <name evidence="12" type="ORF">D9615_006466</name>
</gene>
<dbReference type="PANTHER" id="PTHR14281:SF0">
    <property type="entry name" value="KINETOCHORE PROTEIN SPC25"/>
    <property type="match status" value="1"/>
</dbReference>
<keyword evidence="8 9" id="KW-0137">Centromere</keyword>
<name>A0A8H5H5R9_9AGAR</name>
<comment type="similarity">
    <text evidence="1 9">Belongs to the SPC25 family.</text>
</comment>
<dbReference type="EMBL" id="JAACJP010000024">
    <property type="protein sequence ID" value="KAF5377284.1"/>
    <property type="molecule type" value="Genomic_DNA"/>
</dbReference>
<dbReference type="GO" id="GO:0051301">
    <property type="term" value="P:cell division"/>
    <property type="evidence" value="ECO:0007669"/>
    <property type="project" value="UniProtKB-UniRule"/>
</dbReference>
<dbReference type="Proteomes" id="UP000565441">
    <property type="component" value="Unassembled WGS sequence"/>
</dbReference>
<evidence type="ECO:0000256" key="9">
    <source>
        <dbReference type="RuleBase" id="RU367150"/>
    </source>
</evidence>
<keyword evidence="5 9" id="KW-0995">Kinetochore</keyword>
<reference evidence="12 13" key="1">
    <citation type="journal article" date="2020" name="ISME J.">
        <title>Uncovering the hidden diversity of litter-decomposition mechanisms in mushroom-forming fungi.</title>
        <authorList>
            <person name="Floudas D."/>
            <person name="Bentzer J."/>
            <person name="Ahren D."/>
            <person name="Johansson T."/>
            <person name="Persson P."/>
            <person name="Tunlid A."/>
        </authorList>
    </citation>
    <scope>NUCLEOTIDE SEQUENCE [LARGE SCALE GENOMIC DNA]</scope>
    <source>
        <strain evidence="12 13">CBS 661.87</strain>
    </source>
</reference>
<evidence type="ECO:0000256" key="3">
    <source>
        <dbReference type="ARBA" id="ARBA00022618"/>
    </source>
</evidence>
<keyword evidence="7 9" id="KW-0131">Cell cycle</keyword>
<dbReference type="InterPro" id="IPR045143">
    <property type="entry name" value="Spc25"/>
</dbReference>
<dbReference type="GO" id="GO:0005634">
    <property type="term" value="C:nucleus"/>
    <property type="evidence" value="ECO:0007669"/>
    <property type="project" value="UniProtKB-SubCell"/>
</dbReference>
<comment type="caution">
    <text evidence="12">The sequence shown here is derived from an EMBL/GenBank/DDBJ whole genome shotgun (WGS) entry which is preliminary data.</text>
</comment>
<proteinExistence type="inferred from homology"/>
<feature type="domain" description="Chromosome segregation protein Spc25 C-terminal" evidence="11">
    <location>
        <begin position="171"/>
        <end position="239"/>
    </location>
</feature>
<evidence type="ECO:0000313" key="12">
    <source>
        <dbReference type="EMBL" id="KAF5377284.1"/>
    </source>
</evidence>
<dbReference type="Gene3D" id="3.30.457.50">
    <property type="entry name" value="Chromosome segregation protein Spc25"/>
    <property type="match status" value="1"/>
</dbReference>
<keyword evidence="4 9" id="KW-0498">Mitosis</keyword>
<dbReference type="OrthoDB" id="4056921at2759"/>
<keyword evidence="3 9" id="KW-0132">Cell division</keyword>
<evidence type="ECO:0000259" key="11">
    <source>
        <dbReference type="Pfam" id="PF08234"/>
    </source>
</evidence>
<sequence>MAHLRLPQIDLAATLAEPNPQIDLRLSAYEISTRNFLKAVSNYKNRAIATISERRTAQAAEKKRIIEKTQAIEAETNQCKLREIDLVADLEREKEERKDAELSVAAFKRQLAALREKSQSIEAEIEQYRAVTANLRRERAAERNTLRAHADRVSPELAGMERLLGCIVEGIEPERLLIRFAYLDPTAPDRECSLVLDIGEQAYKVVTSSPPLLVLSLLVSSLNDTRDIYAFMREVRAAYQAQVYPPAL</sequence>
<dbReference type="PANTHER" id="PTHR14281">
    <property type="entry name" value="KINETOCHORE PROTEIN SPC25-RELATED"/>
    <property type="match status" value="1"/>
</dbReference>
<evidence type="ECO:0000256" key="6">
    <source>
        <dbReference type="ARBA" id="ARBA00023054"/>
    </source>
</evidence>
<evidence type="ECO:0000256" key="5">
    <source>
        <dbReference type="ARBA" id="ARBA00022838"/>
    </source>
</evidence>
<dbReference type="GO" id="GO:0031262">
    <property type="term" value="C:Ndc80 complex"/>
    <property type="evidence" value="ECO:0007669"/>
    <property type="project" value="InterPro"/>
</dbReference>
<feature type="coiled-coil region" evidence="10">
    <location>
        <begin position="90"/>
        <end position="138"/>
    </location>
</feature>
<evidence type="ECO:0000256" key="2">
    <source>
        <dbReference type="ARBA" id="ARBA00022454"/>
    </source>
</evidence>
<dbReference type="InterPro" id="IPR013255">
    <property type="entry name" value="Spc25_C"/>
</dbReference>
<keyword evidence="9" id="KW-0539">Nucleus</keyword>
<evidence type="ECO:0000256" key="1">
    <source>
        <dbReference type="ARBA" id="ARBA00006379"/>
    </source>
</evidence>
<dbReference type="AlphaFoldDB" id="A0A8H5H5R9"/>
<dbReference type="CDD" id="cd23784">
    <property type="entry name" value="RWD_Spc25"/>
    <property type="match status" value="1"/>
</dbReference>
<evidence type="ECO:0000256" key="4">
    <source>
        <dbReference type="ARBA" id="ARBA00022776"/>
    </source>
</evidence>
<protein>
    <recommendedName>
        <fullName evidence="9">Kinetochore protein SPC25</fullName>
    </recommendedName>
</protein>
<keyword evidence="6 10" id="KW-0175">Coiled coil</keyword>
<evidence type="ECO:0000256" key="10">
    <source>
        <dbReference type="SAM" id="Coils"/>
    </source>
</evidence>
<evidence type="ECO:0000256" key="7">
    <source>
        <dbReference type="ARBA" id="ARBA00023306"/>
    </source>
</evidence>
<comment type="subunit">
    <text evidence="9">Component of the NDC80 complex.</text>
</comment>